<evidence type="ECO:0000313" key="2">
    <source>
        <dbReference type="EMBL" id="CAG8756411.1"/>
    </source>
</evidence>
<dbReference type="PROSITE" id="PS50011">
    <property type="entry name" value="PROTEIN_KINASE_DOM"/>
    <property type="match status" value="1"/>
</dbReference>
<name>A0A9N9IY15_9GLOM</name>
<dbReference type="GO" id="GO:0005524">
    <property type="term" value="F:ATP binding"/>
    <property type="evidence" value="ECO:0007669"/>
    <property type="project" value="InterPro"/>
</dbReference>
<comment type="caution">
    <text evidence="2">The sequence shown here is derived from an EMBL/GenBank/DDBJ whole genome shotgun (WGS) entry which is preliminary data.</text>
</comment>
<evidence type="ECO:0000259" key="1">
    <source>
        <dbReference type="PROSITE" id="PS50011"/>
    </source>
</evidence>
<dbReference type="GO" id="GO:0004672">
    <property type="term" value="F:protein kinase activity"/>
    <property type="evidence" value="ECO:0007669"/>
    <property type="project" value="InterPro"/>
</dbReference>
<dbReference type="Gene3D" id="1.10.510.10">
    <property type="entry name" value="Transferase(Phosphotransferase) domain 1"/>
    <property type="match status" value="1"/>
</dbReference>
<dbReference type="AlphaFoldDB" id="A0A9N9IY15"/>
<accession>A0A9N9IY15</accession>
<dbReference type="OrthoDB" id="2434253at2759"/>
<feature type="non-terminal residue" evidence="2">
    <location>
        <position position="1"/>
    </location>
</feature>
<feature type="domain" description="Protein kinase" evidence="1">
    <location>
        <begin position="1"/>
        <end position="65"/>
    </location>
</feature>
<organism evidence="2 3">
    <name type="scientific">Ambispora leptoticha</name>
    <dbReference type="NCBI Taxonomy" id="144679"/>
    <lineage>
        <taxon>Eukaryota</taxon>
        <taxon>Fungi</taxon>
        <taxon>Fungi incertae sedis</taxon>
        <taxon>Mucoromycota</taxon>
        <taxon>Glomeromycotina</taxon>
        <taxon>Glomeromycetes</taxon>
        <taxon>Archaeosporales</taxon>
        <taxon>Ambisporaceae</taxon>
        <taxon>Ambispora</taxon>
    </lineage>
</organism>
<dbReference type="Pfam" id="PF00069">
    <property type="entry name" value="Pkinase"/>
    <property type="match status" value="1"/>
</dbReference>
<proteinExistence type="predicted"/>
<keyword evidence="3" id="KW-1185">Reference proteome</keyword>
<feature type="non-terminal residue" evidence="2">
    <location>
        <position position="65"/>
    </location>
</feature>
<evidence type="ECO:0000313" key="3">
    <source>
        <dbReference type="Proteomes" id="UP000789508"/>
    </source>
</evidence>
<protein>
    <submittedName>
        <fullName evidence="2">6795_t:CDS:1</fullName>
    </submittedName>
</protein>
<gene>
    <name evidence="2" type="ORF">ALEPTO_LOCUS13502</name>
</gene>
<dbReference type="InterPro" id="IPR000719">
    <property type="entry name" value="Prot_kinase_dom"/>
</dbReference>
<dbReference type="SUPFAM" id="SSF56112">
    <property type="entry name" value="Protein kinase-like (PK-like)"/>
    <property type="match status" value="1"/>
</dbReference>
<dbReference type="EMBL" id="CAJVPS010043788">
    <property type="protein sequence ID" value="CAG8756411.1"/>
    <property type="molecule type" value="Genomic_DNA"/>
</dbReference>
<dbReference type="Proteomes" id="UP000789508">
    <property type="component" value="Unassembled WGS sequence"/>
</dbReference>
<dbReference type="InterPro" id="IPR011009">
    <property type="entry name" value="Kinase-like_dom_sf"/>
</dbReference>
<reference evidence="2" key="1">
    <citation type="submission" date="2021-06" db="EMBL/GenBank/DDBJ databases">
        <authorList>
            <person name="Kallberg Y."/>
            <person name="Tangrot J."/>
            <person name="Rosling A."/>
        </authorList>
    </citation>
    <scope>NUCLEOTIDE SEQUENCE</scope>
    <source>
        <strain evidence="2">FL130A</strain>
    </source>
</reference>
<sequence>LEAIHSQGLEHRDFHSGNILQDELDNAYITDLGLSNAKETSEKRVSGVLPYVAPEILQGRPYTQA</sequence>